<organism evidence="3 4">
    <name type="scientific">Paenarthrobacter ureafaciens</name>
    <dbReference type="NCBI Taxonomy" id="37931"/>
    <lineage>
        <taxon>Bacteria</taxon>
        <taxon>Bacillati</taxon>
        <taxon>Actinomycetota</taxon>
        <taxon>Actinomycetes</taxon>
        <taxon>Micrococcales</taxon>
        <taxon>Micrococcaceae</taxon>
        <taxon>Paenarthrobacter</taxon>
    </lineage>
</organism>
<dbReference type="RefSeq" id="WP_069696482.1">
    <property type="nucleotide sequence ID" value="NZ_CP043010.1"/>
</dbReference>
<dbReference type="Gene3D" id="3.40.190.10">
    <property type="entry name" value="Periplasmic binding protein-like II"/>
    <property type="match status" value="2"/>
</dbReference>
<dbReference type="PROSITE" id="PS51257">
    <property type="entry name" value="PROKAR_LIPOPROTEIN"/>
    <property type="match status" value="1"/>
</dbReference>
<dbReference type="InterPro" id="IPR006059">
    <property type="entry name" value="SBP"/>
</dbReference>
<protein>
    <submittedName>
        <fullName evidence="3">ABC transporter substrate-binding protein</fullName>
    </submittedName>
</protein>
<keyword evidence="4" id="KW-1185">Reference proteome</keyword>
<feature type="signal peptide" evidence="2">
    <location>
        <begin position="1"/>
        <end position="25"/>
    </location>
</feature>
<feature type="chain" id="PRO_5043376745" evidence="2">
    <location>
        <begin position="26"/>
        <end position="369"/>
    </location>
</feature>
<dbReference type="GO" id="GO:0030288">
    <property type="term" value="C:outer membrane-bounded periplasmic space"/>
    <property type="evidence" value="ECO:0007669"/>
    <property type="project" value="TreeGrafter"/>
</dbReference>
<accession>A0AAX3EN62</accession>
<dbReference type="AlphaFoldDB" id="A0AAX3EN62"/>
<dbReference type="Pfam" id="PF01547">
    <property type="entry name" value="SBP_bac_1"/>
    <property type="match status" value="1"/>
</dbReference>
<evidence type="ECO:0000256" key="2">
    <source>
        <dbReference type="SAM" id="SignalP"/>
    </source>
</evidence>
<dbReference type="SUPFAM" id="SSF53850">
    <property type="entry name" value="Periplasmic binding protein-like II"/>
    <property type="match status" value="1"/>
</dbReference>
<dbReference type="Proteomes" id="UP001163293">
    <property type="component" value="Chromosome"/>
</dbReference>
<sequence>MKRRAILAVAALCGFAALTGCSSSGGETPNAYAAKTDIPTAAAMDPAILEAANKEGSLLVYGEANEASMKPVLAAFQDQYPGIKTSYISLGGTESFQRYLNEKATGGKTADVIVSLQGANFLDLVKRGDIQDFTPPAAAPLPDFAKLAPGVFAMELNPVMALINTTLLPESEQPDSLEALARMSGDPKLAGKIVTYDGTTEFGYTVNHAYIAKAGEAGWKILDQLGPNTKVEASAGPMFNKLLQGEYTMSYFQSGATRPLLTGATAKVLNYRFFKDGTPFMPRGAGATTGGKSPNAAKVFVNFLIDKAGQTAGCTGGFAPYLDGVDCPVNLAKVTEQLGAENINIATWDEALINDSPAFKNRWKEAFGR</sequence>
<dbReference type="EMBL" id="CP101185">
    <property type="protein sequence ID" value="UYV99484.1"/>
    <property type="molecule type" value="Genomic_DNA"/>
</dbReference>
<dbReference type="PANTHER" id="PTHR30006:SF25">
    <property type="entry name" value="PHOSPHOGLYCERATE TRANSPORT REGULATORY PROTEIN PGTC"/>
    <property type="match status" value="1"/>
</dbReference>
<proteinExistence type="predicted"/>
<name>A0AAX3EN62_PAEUR</name>
<reference evidence="3" key="1">
    <citation type="submission" date="2022-07" db="EMBL/GenBank/DDBJ databases">
        <authorList>
            <person name="Wu T."/>
        </authorList>
    </citation>
    <scope>NUCLEOTIDE SEQUENCE</scope>
    <source>
        <strain evidence="3">SD-1</strain>
    </source>
</reference>
<gene>
    <name evidence="3" type="ORF">NL394_09895</name>
</gene>
<dbReference type="PANTHER" id="PTHR30006">
    <property type="entry name" value="THIAMINE-BINDING PERIPLASMIC PROTEIN-RELATED"/>
    <property type="match status" value="1"/>
</dbReference>
<evidence type="ECO:0000313" key="4">
    <source>
        <dbReference type="Proteomes" id="UP001163293"/>
    </source>
</evidence>
<keyword evidence="1 2" id="KW-0732">Signal</keyword>
<evidence type="ECO:0000313" key="3">
    <source>
        <dbReference type="EMBL" id="UYV99484.1"/>
    </source>
</evidence>
<evidence type="ECO:0000256" key="1">
    <source>
        <dbReference type="ARBA" id="ARBA00022729"/>
    </source>
</evidence>